<feature type="transmembrane region" description="Helical" evidence="6">
    <location>
        <begin position="102"/>
        <end position="122"/>
    </location>
</feature>
<dbReference type="Proteomes" id="UP000192900">
    <property type="component" value="Chromosome"/>
</dbReference>
<dbReference type="EMBL" id="CP019706">
    <property type="protein sequence ID" value="ARJ41659.1"/>
    <property type="molecule type" value="Genomic_DNA"/>
</dbReference>
<evidence type="ECO:0000313" key="8">
    <source>
        <dbReference type="Proteomes" id="UP000192900"/>
    </source>
</evidence>
<feature type="transmembrane region" description="Helical" evidence="6">
    <location>
        <begin position="159"/>
        <end position="177"/>
    </location>
</feature>
<dbReference type="OrthoDB" id="6496852at2"/>
<accession>A0A1W6B3N3</accession>
<dbReference type="PANTHER" id="PTHR31885:SF6">
    <property type="entry name" value="GH04784P"/>
    <property type="match status" value="1"/>
</dbReference>
<evidence type="ECO:0000256" key="5">
    <source>
        <dbReference type="ARBA" id="ARBA00023136"/>
    </source>
</evidence>
<dbReference type="GO" id="GO:0016787">
    <property type="term" value="F:hydrolase activity"/>
    <property type="evidence" value="ECO:0007669"/>
    <property type="project" value="TreeGrafter"/>
</dbReference>
<evidence type="ECO:0000256" key="3">
    <source>
        <dbReference type="ARBA" id="ARBA00022692"/>
    </source>
</evidence>
<dbReference type="PANTHER" id="PTHR31885">
    <property type="entry name" value="GH04784P"/>
    <property type="match status" value="1"/>
</dbReference>
<keyword evidence="4 6" id="KW-1133">Transmembrane helix</keyword>
<protein>
    <recommendedName>
        <fullName evidence="9">Lysoplasmalogenase</fullName>
    </recommendedName>
</protein>
<evidence type="ECO:0000256" key="6">
    <source>
        <dbReference type="SAM" id="Phobius"/>
    </source>
</evidence>
<evidence type="ECO:0008006" key="9">
    <source>
        <dbReference type="Google" id="ProtNLM"/>
    </source>
</evidence>
<feature type="transmembrane region" description="Helical" evidence="6">
    <location>
        <begin position="189"/>
        <end position="207"/>
    </location>
</feature>
<dbReference type="KEGG" id="palh:B1H58_06255"/>
<dbReference type="RefSeq" id="WP_085068680.1">
    <property type="nucleotide sequence ID" value="NZ_CP019706.1"/>
</dbReference>
<evidence type="ECO:0000313" key="7">
    <source>
        <dbReference type="EMBL" id="ARJ41659.1"/>
    </source>
</evidence>
<proteinExistence type="inferred from homology"/>
<evidence type="ECO:0000256" key="4">
    <source>
        <dbReference type="ARBA" id="ARBA00022989"/>
    </source>
</evidence>
<reference evidence="7 8" key="1">
    <citation type="submission" date="2017-02" db="EMBL/GenBank/DDBJ databases">
        <title>Complete genome sequence of the drought resistance-promoting endophyte Pantoea alhagi LTYR-11Z.</title>
        <authorList>
            <person name="Zhang L."/>
        </authorList>
    </citation>
    <scope>NUCLEOTIDE SEQUENCE [LARGE SCALE GENOMIC DNA]</scope>
    <source>
        <strain evidence="7 8">LTYR-11Z</strain>
    </source>
</reference>
<gene>
    <name evidence="7" type="ORF">B1H58_06255</name>
</gene>
<dbReference type="Pfam" id="PF07947">
    <property type="entry name" value="YhhN"/>
    <property type="match status" value="1"/>
</dbReference>
<keyword evidence="5 6" id="KW-0472">Membrane</keyword>
<name>A0A1W6B3N3_9GAMM</name>
<sequence length="209" mass="24331">MIWSFLAVLFSGWLYVDASYRGPQWQRWLFKPVTLLLLLAWAWQAPTRNPTDYLILLGLLATMVGDALTLLPRQRMMYALGAFFLAHLLYTINFASHMTMSFFWPIPLTLLIVGIVWIGVIWSRLEELRWPVCTFIGMTLVMNWLAAELYYFRPTDYSFSLMAGATLLTLANLVWFISHYRKRFTADNAIVAACYFAGHFMVARSLWLY</sequence>
<keyword evidence="8" id="KW-1185">Reference proteome</keyword>
<comment type="subcellular location">
    <subcellularLocation>
        <location evidence="1">Membrane</location>
        <topology evidence="1">Multi-pass membrane protein</topology>
    </subcellularLocation>
</comment>
<comment type="similarity">
    <text evidence="2">Belongs to the TMEM86 family.</text>
</comment>
<keyword evidence="3 6" id="KW-0812">Transmembrane</keyword>
<dbReference type="InterPro" id="IPR012506">
    <property type="entry name" value="TMEM86B-like"/>
</dbReference>
<feature type="transmembrane region" description="Helical" evidence="6">
    <location>
        <begin position="77"/>
        <end position="95"/>
    </location>
</feature>
<evidence type="ECO:0000256" key="1">
    <source>
        <dbReference type="ARBA" id="ARBA00004141"/>
    </source>
</evidence>
<organism evidence="7 8">
    <name type="scientific">Pantoea alhagi</name>
    <dbReference type="NCBI Taxonomy" id="1891675"/>
    <lineage>
        <taxon>Bacteria</taxon>
        <taxon>Pseudomonadati</taxon>
        <taxon>Pseudomonadota</taxon>
        <taxon>Gammaproteobacteria</taxon>
        <taxon>Enterobacterales</taxon>
        <taxon>Erwiniaceae</taxon>
        <taxon>Pantoea</taxon>
    </lineage>
</organism>
<feature type="transmembrane region" description="Helical" evidence="6">
    <location>
        <begin position="128"/>
        <end position="147"/>
    </location>
</feature>
<feature type="transmembrane region" description="Helical" evidence="6">
    <location>
        <begin position="53"/>
        <end position="71"/>
    </location>
</feature>
<dbReference type="STRING" id="1891675.B1H58_06255"/>
<evidence type="ECO:0000256" key="2">
    <source>
        <dbReference type="ARBA" id="ARBA00007375"/>
    </source>
</evidence>
<dbReference type="AlphaFoldDB" id="A0A1W6B3N3"/>
<dbReference type="GO" id="GO:0016020">
    <property type="term" value="C:membrane"/>
    <property type="evidence" value="ECO:0007669"/>
    <property type="project" value="UniProtKB-SubCell"/>
</dbReference>